<reference evidence="1" key="1">
    <citation type="submission" date="2023-01" db="EMBL/GenBank/DDBJ databases">
        <title>The diversity of Class Acidimicrobiia in South China Sea sediment environments and the proposal of Iamia marina sp. nov., a novel species of the genus Iamia.</title>
        <authorList>
            <person name="He Y."/>
            <person name="Tian X."/>
        </authorList>
    </citation>
    <scope>NUCLEOTIDE SEQUENCE</scope>
    <source>
        <strain evidence="1">DSM 19957</strain>
    </source>
</reference>
<proteinExistence type="predicted"/>
<dbReference type="KEGG" id="ima:PO878_01980"/>
<evidence type="ECO:0000313" key="1">
    <source>
        <dbReference type="EMBL" id="WCO67487.1"/>
    </source>
</evidence>
<dbReference type="Gene3D" id="3.40.50.300">
    <property type="entry name" value="P-loop containing nucleotide triphosphate hydrolases"/>
    <property type="match status" value="1"/>
</dbReference>
<sequence>MAEGLEHPQAPVLVYLYGPPAAGKLTVATALAERTGFRLFHNHLTVGALTPVFPFRSAPFTAVLHRVRLDVFATAAEAGIDLIFTNSSAWGGDDPRGHFEAFAEEVRGTVEGRGGRVRFVQVAAPAEVLEGRVDDPSRAAHGKLVDPGRLREALGAHDPAPLHPDDLLMRTDVLDPSEAAERIATDLAVG</sequence>
<keyword evidence="2" id="KW-1185">Reference proteome</keyword>
<dbReference type="AlphaFoldDB" id="A0AAE9YF91"/>
<protein>
    <recommendedName>
        <fullName evidence="3">Shikimate kinase</fullName>
    </recommendedName>
</protein>
<dbReference type="SUPFAM" id="SSF52540">
    <property type="entry name" value="P-loop containing nucleoside triphosphate hydrolases"/>
    <property type="match status" value="1"/>
</dbReference>
<dbReference type="Proteomes" id="UP001216390">
    <property type="component" value="Chromosome"/>
</dbReference>
<accession>A0AAE9YF91</accession>
<evidence type="ECO:0008006" key="3">
    <source>
        <dbReference type="Google" id="ProtNLM"/>
    </source>
</evidence>
<gene>
    <name evidence="1" type="ORF">PO878_01980</name>
</gene>
<name>A0AAE9YF91_9ACTN</name>
<evidence type="ECO:0000313" key="2">
    <source>
        <dbReference type="Proteomes" id="UP001216390"/>
    </source>
</evidence>
<dbReference type="RefSeq" id="WP_272737008.1">
    <property type="nucleotide sequence ID" value="NZ_CP116942.1"/>
</dbReference>
<dbReference type="EMBL" id="CP116942">
    <property type="protein sequence ID" value="WCO67487.1"/>
    <property type="molecule type" value="Genomic_DNA"/>
</dbReference>
<dbReference type="InterPro" id="IPR027417">
    <property type="entry name" value="P-loop_NTPase"/>
</dbReference>
<organism evidence="1 2">
    <name type="scientific">Iamia majanohamensis</name>
    <dbReference type="NCBI Taxonomy" id="467976"/>
    <lineage>
        <taxon>Bacteria</taxon>
        <taxon>Bacillati</taxon>
        <taxon>Actinomycetota</taxon>
        <taxon>Acidimicrobiia</taxon>
        <taxon>Acidimicrobiales</taxon>
        <taxon>Iamiaceae</taxon>
        <taxon>Iamia</taxon>
    </lineage>
</organism>